<sequence>MKINGGTKQSTIYLLIVLSLLITNGCNIKQKREEKIIKANNTLTEAEKKEGWILLFDGETFNGWRGLGLEKVPEGHG</sequence>
<reference evidence="2" key="1">
    <citation type="journal article" date="2014" name="Front. Microbiol.">
        <title>High frequency of phylogenetically diverse reductive dehalogenase-homologous genes in deep subseafloor sedimentary metagenomes.</title>
        <authorList>
            <person name="Kawai M."/>
            <person name="Futagami T."/>
            <person name="Toyoda A."/>
            <person name="Takaki Y."/>
            <person name="Nishi S."/>
            <person name="Hori S."/>
            <person name="Arai W."/>
            <person name="Tsubouchi T."/>
            <person name="Morono Y."/>
            <person name="Uchiyama I."/>
            <person name="Ito T."/>
            <person name="Fujiyama A."/>
            <person name="Inagaki F."/>
            <person name="Takami H."/>
        </authorList>
    </citation>
    <scope>NUCLEOTIDE SEQUENCE</scope>
    <source>
        <strain evidence="2">Expedition CK06-06</strain>
    </source>
</reference>
<dbReference type="EMBL" id="BART01020436">
    <property type="protein sequence ID" value="GAH03857.1"/>
    <property type="molecule type" value="Genomic_DNA"/>
</dbReference>
<keyword evidence="1" id="KW-0812">Transmembrane</keyword>
<organism evidence="2">
    <name type="scientific">marine sediment metagenome</name>
    <dbReference type="NCBI Taxonomy" id="412755"/>
    <lineage>
        <taxon>unclassified sequences</taxon>
        <taxon>metagenomes</taxon>
        <taxon>ecological metagenomes</taxon>
    </lineage>
</organism>
<protein>
    <recommendedName>
        <fullName evidence="3">3-keto-disaccharide hydrolase domain-containing protein</fullName>
    </recommendedName>
</protein>
<gene>
    <name evidence="2" type="ORF">S01H4_37970</name>
</gene>
<dbReference type="Gene3D" id="2.60.120.560">
    <property type="entry name" value="Exo-inulinase, domain 1"/>
    <property type="match status" value="1"/>
</dbReference>
<evidence type="ECO:0008006" key="3">
    <source>
        <dbReference type="Google" id="ProtNLM"/>
    </source>
</evidence>
<evidence type="ECO:0000313" key="2">
    <source>
        <dbReference type="EMBL" id="GAH03857.1"/>
    </source>
</evidence>
<accession>X1C8Z6</accession>
<proteinExistence type="predicted"/>
<feature type="transmembrane region" description="Helical" evidence="1">
    <location>
        <begin position="12"/>
        <end position="28"/>
    </location>
</feature>
<keyword evidence="1" id="KW-0472">Membrane</keyword>
<comment type="caution">
    <text evidence="2">The sequence shown here is derived from an EMBL/GenBank/DDBJ whole genome shotgun (WGS) entry which is preliminary data.</text>
</comment>
<dbReference type="AlphaFoldDB" id="X1C8Z6"/>
<evidence type="ECO:0000256" key="1">
    <source>
        <dbReference type="SAM" id="Phobius"/>
    </source>
</evidence>
<name>X1C8Z6_9ZZZZ</name>
<keyword evidence="1" id="KW-1133">Transmembrane helix</keyword>